<sequence>MTIRCRALAACACVALAVPLAWADGDAPTAQAPAGGYSYPTQGRVEYVLSCMDDNGHDFVNVYKCSCVIDKMATALSYDDFVAQSTFSKYATLGGEGGSEFRVDHAKAQTKKFRTLQTEAYHSCGLGPDKTASAK</sequence>
<evidence type="ECO:0000256" key="1">
    <source>
        <dbReference type="SAM" id="SignalP"/>
    </source>
</evidence>
<dbReference type="KEGG" id="pdio:PDMSB3_0625.1"/>
<dbReference type="AlphaFoldDB" id="A0A5Q4ZG25"/>
<dbReference type="RefSeq" id="WP_007176328.1">
    <property type="nucleotide sequence ID" value="NZ_LR699554.1"/>
</dbReference>
<keyword evidence="3" id="KW-1185">Reference proteome</keyword>
<proteinExistence type="predicted"/>
<gene>
    <name evidence="2" type="ORF">PDMSB3_0625</name>
</gene>
<organism evidence="2 3">
    <name type="scientific">Paraburkholderia dioscoreae</name>
    <dbReference type="NCBI Taxonomy" id="2604047"/>
    <lineage>
        <taxon>Bacteria</taxon>
        <taxon>Pseudomonadati</taxon>
        <taxon>Pseudomonadota</taxon>
        <taxon>Betaproteobacteria</taxon>
        <taxon>Burkholderiales</taxon>
        <taxon>Burkholderiaceae</taxon>
        <taxon>Paraburkholderia</taxon>
    </lineage>
</organism>
<evidence type="ECO:0000313" key="2">
    <source>
        <dbReference type="EMBL" id="VVD31923.1"/>
    </source>
</evidence>
<keyword evidence="1" id="KW-0732">Signal</keyword>
<reference evidence="2 3" key="1">
    <citation type="submission" date="2019-08" db="EMBL/GenBank/DDBJ databases">
        <authorList>
            <person name="Herpell B J."/>
        </authorList>
    </citation>
    <scope>NUCLEOTIDE SEQUENCE [LARGE SCALE GENOMIC DNA]</scope>
    <source>
        <strain evidence="3">Msb3</strain>
    </source>
</reference>
<feature type="signal peptide" evidence="1">
    <location>
        <begin position="1"/>
        <end position="23"/>
    </location>
</feature>
<evidence type="ECO:0008006" key="4">
    <source>
        <dbReference type="Google" id="ProtNLM"/>
    </source>
</evidence>
<name>A0A5Q4ZG25_9BURK</name>
<accession>A0A5Q4ZG25</accession>
<feature type="chain" id="PRO_5024914013" description="Secreted protein" evidence="1">
    <location>
        <begin position="24"/>
        <end position="135"/>
    </location>
</feature>
<evidence type="ECO:0000313" key="3">
    <source>
        <dbReference type="Proteomes" id="UP000325811"/>
    </source>
</evidence>
<dbReference type="EMBL" id="LR699554">
    <property type="protein sequence ID" value="VVD31923.1"/>
    <property type="molecule type" value="Genomic_DNA"/>
</dbReference>
<dbReference type="Proteomes" id="UP000325811">
    <property type="component" value="Chromosome II"/>
</dbReference>
<protein>
    <recommendedName>
        <fullName evidence="4">Secreted protein</fullName>
    </recommendedName>
</protein>